<evidence type="ECO:0000313" key="3">
    <source>
        <dbReference type="EMBL" id="AWI52077.1"/>
    </source>
</evidence>
<accession>A0A2U8FMD4</accession>
<gene>
    <name evidence="3" type="ORF">DEH84_00405</name>
</gene>
<protein>
    <submittedName>
        <fullName evidence="3">DUF2235 domain-containing protein</fullName>
    </submittedName>
</protein>
<dbReference type="PANTHER" id="PTHR33840:SF1">
    <property type="entry name" value="TLE1 PHOSPHOLIPASE DOMAIN-CONTAINING PROTEIN"/>
    <property type="match status" value="1"/>
</dbReference>
<dbReference type="Pfam" id="PF09994">
    <property type="entry name" value="T6SS_Tle1-like_cat"/>
    <property type="match status" value="1"/>
</dbReference>
<feature type="region of interest" description="Disordered" evidence="1">
    <location>
        <begin position="708"/>
        <end position="731"/>
    </location>
</feature>
<evidence type="ECO:0000259" key="2">
    <source>
        <dbReference type="Pfam" id="PF09994"/>
    </source>
</evidence>
<feature type="domain" description="T6SS Phospholipase effector Tle1-like catalytic" evidence="2">
    <location>
        <begin position="315"/>
        <end position="438"/>
    </location>
</feature>
<dbReference type="PANTHER" id="PTHR33840">
    <property type="match status" value="1"/>
</dbReference>
<dbReference type="InterPro" id="IPR018712">
    <property type="entry name" value="Tle1-like_cat"/>
</dbReference>
<keyword evidence="4" id="KW-1185">Reference proteome</keyword>
<dbReference type="EMBL" id="CP029210">
    <property type="protein sequence ID" value="AWI52077.1"/>
    <property type="molecule type" value="Genomic_DNA"/>
</dbReference>
<proteinExistence type="predicted"/>
<evidence type="ECO:0000313" key="4">
    <source>
        <dbReference type="Proteomes" id="UP000244892"/>
    </source>
</evidence>
<dbReference type="AlphaFoldDB" id="A0A2U8FMD4"/>
<dbReference type="KEGG" id="aon:DEH84_00405"/>
<evidence type="ECO:0000256" key="1">
    <source>
        <dbReference type="SAM" id="MobiDB-lite"/>
    </source>
</evidence>
<dbReference type="RefSeq" id="WP_109033795.1">
    <property type="nucleotide sequence ID" value="NZ_CP029210.1"/>
</dbReference>
<dbReference type="Proteomes" id="UP000244892">
    <property type="component" value="Chromosome"/>
</dbReference>
<name>A0A2U8FMD4_9BURK</name>
<reference evidence="3 4" key="1">
    <citation type="submission" date="2018-05" db="EMBL/GenBank/DDBJ databases">
        <title>complete genome sequence of Aquabacterium olei NBRC 110486.</title>
        <authorList>
            <person name="Tang B."/>
            <person name="Chang J."/>
            <person name="Zhang L."/>
            <person name="Yang H."/>
        </authorList>
    </citation>
    <scope>NUCLEOTIDE SEQUENCE [LARGE SCALE GENOMIC DNA]</scope>
    <source>
        <strain evidence="3 4">NBRC 110486</strain>
    </source>
</reference>
<organism evidence="3 4">
    <name type="scientific">Aquabacterium olei</name>
    <dbReference type="NCBI Taxonomy" id="1296669"/>
    <lineage>
        <taxon>Bacteria</taxon>
        <taxon>Pseudomonadati</taxon>
        <taxon>Pseudomonadota</taxon>
        <taxon>Betaproteobacteria</taxon>
        <taxon>Burkholderiales</taxon>
        <taxon>Aquabacterium</taxon>
    </lineage>
</organism>
<sequence length="731" mass="82039">MIKLCDRVGSQFESASNVSAFFDKDSAETLRKTEPREQPQYGKPGESCKYNLFFGFFFDGTRNNYMACEPSDSQAAATKRKEDNERKSPNCHSNVARLYDVYPGQSVPGVLAPDTDWAYKPELYKHFFKVYVPGVGTEFQQIGDTGKGLLDGTLGAAAANNGSARLVWALVQAINNVHRFFKQGAMLITADEAHRLANRTYLSANTLKRLSERGWFADPSDDGAADPARATREAFTGLLTRLHDAIRPHWPTGPDLKPARLDPGMVEKINVSVFGFSRGATKARVFVNWLQALGKLDAQLSGMSTKHAMTLGGFPFEIEFLGIFDTVASVGLANTLGNSAFGRWLDGHSAWSDAEVSLRVPSDVRCLHLVAAHEVRRSFPLDSISVNGQYSENLQEIVLPGVHSDIGGGYAPQEQGKGLSTEGEDMLSRIPLIMMYREARLSGVPLKLELASDKAKKRFALSRRTIDDFNRYLEVCKAGKPVVTQSGQTVWPSSLTDIFREQRQLYIQWRLLRRVGQSLPLHETDSFRRSSTFDQNDLHSANRELENELDAFQQWLRRKGPDFVPKRQSPGFSDDHAREWEELATWWHAATPITDTAAAFFDEYVHDSRAWFKLVPGNPDSQDDMEAMLEDWHKRIQRAERASQRHHAGREMPNGDGLTDAQRQAAMEFHRTKQIPRMLTEGREPFLLAKAGYLRYRKVYAGSDRMLISNARPPKPTTPDAVAPDRPRAIA</sequence>
<dbReference type="OrthoDB" id="4378831at2"/>